<dbReference type="Proteomes" id="UP000002743">
    <property type="component" value="Chromosome"/>
</dbReference>
<dbReference type="RefSeq" id="WP_013443019.1">
    <property type="nucleotide sequence ID" value="NC_012969.1"/>
</dbReference>
<dbReference type="HOGENOM" id="CLU_1298760_0_0_4"/>
<dbReference type="AlphaFoldDB" id="C6X9Z6"/>
<gene>
    <name evidence="1" type="ordered locus">Msip34_2295</name>
</gene>
<sequence length="209" mass="23743">MDILQVVNAQMNALGMPLYAVTLTAVPRADTPLLLMLHWHGFRREEVEGLPSRFAPLYAVPGSALQLNERWNRMEMLDEAMLEAGWKLGAWDVVRDARRGCNWIGASEQEALECRQAFGDYSPLGDQEDHLLVEAPDRLEMMHLAAAVGYVRWMFRPVKDSIWRQTAEDDTLDEVGGRNTPCPVNPITYTSKNLHVAYRLGRVERIILP</sequence>
<reference evidence="2" key="1">
    <citation type="submission" date="2009-07" db="EMBL/GenBank/DDBJ databases">
        <title>Complete sequence of chromosome of Methylovorus sp. SIP3-4.</title>
        <authorList>
            <person name="Lucas S."/>
            <person name="Copeland A."/>
            <person name="Lapidus A."/>
            <person name="Glavina del Rio T."/>
            <person name="Tice H."/>
            <person name="Bruce D."/>
            <person name="Goodwin L."/>
            <person name="Pitluck S."/>
            <person name="Clum A."/>
            <person name="Larimer F."/>
            <person name="Land M."/>
            <person name="Hauser L."/>
            <person name="Kyrpides N."/>
            <person name="Mikhailova N."/>
            <person name="Kayluzhnaya M."/>
            <person name="Chistoserdova L."/>
        </authorList>
    </citation>
    <scope>NUCLEOTIDE SEQUENCE [LARGE SCALE GENOMIC DNA]</scope>
    <source>
        <strain evidence="2">SIP3-4</strain>
    </source>
</reference>
<name>C6X9Z6_METGS</name>
<evidence type="ECO:0008006" key="3">
    <source>
        <dbReference type="Google" id="ProtNLM"/>
    </source>
</evidence>
<dbReference type="KEGG" id="mei:Msip34_2295"/>
<accession>C6X9Z6</accession>
<keyword evidence="2" id="KW-1185">Reference proteome</keyword>
<evidence type="ECO:0000313" key="1">
    <source>
        <dbReference type="EMBL" id="ACT51537.1"/>
    </source>
</evidence>
<proteinExistence type="predicted"/>
<organism evidence="1 2">
    <name type="scientific">Methylovorus glucosotrophus (strain SIP3-4)</name>
    <dbReference type="NCBI Taxonomy" id="582744"/>
    <lineage>
        <taxon>Bacteria</taxon>
        <taxon>Pseudomonadati</taxon>
        <taxon>Pseudomonadota</taxon>
        <taxon>Betaproteobacteria</taxon>
        <taxon>Nitrosomonadales</taxon>
        <taxon>Methylophilaceae</taxon>
        <taxon>Methylovorus</taxon>
    </lineage>
</organism>
<evidence type="ECO:0000313" key="2">
    <source>
        <dbReference type="Proteomes" id="UP000002743"/>
    </source>
</evidence>
<reference evidence="1 2" key="2">
    <citation type="journal article" date="2011" name="J. Bacteriol.">
        <title>Genomes of three methylotrophs from a single niche uncover genetic and metabolic divergence of Methylophilaceae.</title>
        <authorList>
            <person name="Lapidus A."/>
            <person name="Clum A."/>
            <person name="Labutti K."/>
            <person name="Kaluzhnaya M.G."/>
            <person name="Lim S."/>
            <person name="Beck D.A."/>
            <person name="Glavina Del Rio T."/>
            <person name="Nolan M."/>
            <person name="Mavromatis K."/>
            <person name="Huntemann M."/>
            <person name="Lucas S."/>
            <person name="Lidstrom M.E."/>
            <person name="Ivanova N."/>
            <person name="Chistoserdova L."/>
        </authorList>
    </citation>
    <scope>NUCLEOTIDE SEQUENCE [LARGE SCALE GENOMIC DNA]</scope>
    <source>
        <strain evidence="1 2">SIP3-4</strain>
    </source>
</reference>
<dbReference type="eggNOG" id="ENOG50307EB">
    <property type="taxonomic scope" value="Bacteria"/>
</dbReference>
<dbReference type="STRING" id="582744.Msip34_2295"/>
<dbReference type="EMBL" id="CP001674">
    <property type="protein sequence ID" value="ACT51537.1"/>
    <property type="molecule type" value="Genomic_DNA"/>
</dbReference>
<dbReference type="OrthoDB" id="8534240at2"/>
<protein>
    <recommendedName>
        <fullName evidence="3">Diguanylate cyclase</fullName>
    </recommendedName>
</protein>